<evidence type="ECO:0000313" key="1">
    <source>
        <dbReference type="EMBL" id="MCW1887344.1"/>
    </source>
</evidence>
<proteinExistence type="predicted"/>
<reference evidence="1 2" key="1">
    <citation type="submission" date="2022-10" db="EMBL/GenBank/DDBJ databases">
        <title>Luteolibacter flavescens strain MCCC 1K03193, whole genome shotgun sequencing project.</title>
        <authorList>
            <person name="Zhao G."/>
            <person name="Shen L."/>
        </authorList>
    </citation>
    <scope>NUCLEOTIDE SEQUENCE [LARGE SCALE GENOMIC DNA]</scope>
    <source>
        <strain evidence="1 2">MCCC 1K03193</strain>
    </source>
</reference>
<gene>
    <name evidence="1" type="ORF">OKA04_21585</name>
</gene>
<dbReference type="RefSeq" id="WP_264503300.1">
    <property type="nucleotide sequence ID" value="NZ_JAPDDS010000017.1"/>
</dbReference>
<evidence type="ECO:0000313" key="2">
    <source>
        <dbReference type="Proteomes" id="UP001207930"/>
    </source>
</evidence>
<keyword evidence="2" id="KW-1185">Reference proteome</keyword>
<protein>
    <recommendedName>
        <fullName evidence="3">HEAT repeat domain-containing protein</fullName>
    </recommendedName>
</protein>
<name>A0ABT3FVU8_9BACT</name>
<comment type="caution">
    <text evidence="1">The sequence shown here is derived from an EMBL/GenBank/DDBJ whole genome shotgun (WGS) entry which is preliminary data.</text>
</comment>
<dbReference type="Proteomes" id="UP001207930">
    <property type="component" value="Unassembled WGS sequence"/>
</dbReference>
<dbReference type="EMBL" id="JAPDDS010000017">
    <property type="protein sequence ID" value="MCW1887344.1"/>
    <property type="molecule type" value="Genomic_DNA"/>
</dbReference>
<organism evidence="1 2">
    <name type="scientific">Luteolibacter flavescens</name>
    <dbReference type="NCBI Taxonomy" id="1859460"/>
    <lineage>
        <taxon>Bacteria</taxon>
        <taxon>Pseudomonadati</taxon>
        <taxon>Verrucomicrobiota</taxon>
        <taxon>Verrucomicrobiia</taxon>
        <taxon>Verrucomicrobiales</taxon>
        <taxon>Verrucomicrobiaceae</taxon>
        <taxon>Luteolibacter</taxon>
    </lineage>
</organism>
<accession>A0ABT3FVU8</accession>
<evidence type="ECO:0008006" key="3">
    <source>
        <dbReference type="Google" id="ProtNLM"/>
    </source>
</evidence>
<sequence>MRIDEETRALALEYVGRKSSSDQEILAELISIISRPEQISNTNRFASLLVEITDDRFIPMLIEKVVDGTRGEDFWLSDYMYALGMLLYDRDECYPVDDVFVRLMGDWLLNGKGGEISWKAGGILSEVEAPAAREYLLKGAADTSLFHLTRISCVRGVVNNFRDDAWALLESLDGDEDDYVREACRSASSFLKEHRKK</sequence>